<dbReference type="Gene3D" id="2.160.20.80">
    <property type="entry name" value="E3 ubiquitin-protein ligase SopA"/>
    <property type="match status" value="2"/>
</dbReference>
<evidence type="ECO:0000256" key="1">
    <source>
        <dbReference type="ARBA" id="ARBA00022737"/>
    </source>
</evidence>
<feature type="coiled-coil region" evidence="2">
    <location>
        <begin position="49"/>
        <end position="83"/>
    </location>
</feature>
<proteinExistence type="predicted"/>
<dbReference type="Pfam" id="PF13599">
    <property type="entry name" value="Pentapeptide_4"/>
    <property type="match status" value="1"/>
</dbReference>
<evidence type="ECO:0000313" key="5">
    <source>
        <dbReference type="Proteomes" id="UP000005291"/>
    </source>
</evidence>
<dbReference type="RefSeq" id="WP_002791856.1">
    <property type="nucleotide sequence ID" value="NZ_HE973582.1"/>
</dbReference>
<evidence type="ECO:0000256" key="3">
    <source>
        <dbReference type="SAM" id="SignalP"/>
    </source>
</evidence>
<dbReference type="InterPro" id="IPR001646">
    <property type="entry name" value="5peptide_repeat"/>
</dbReference>
<sequence>MRILAQSSSVIPCLALLYWISANQPVLAQQSQTTSVDTKSIENTSPLDNQKKELEIQKLQQDIETMSRDREKQDLEIRKLQREIQTLWMRPFLDVFPVLFALVAALLSLWSARQSQESNREQNKQRNQDRIANLLEQLGNENNGVRIATIQVLSEFPDTHKFLINLIKYETDPHILDSINTSISKYPTTALTALLKETKSIRQQIYSCIASLEVVQETRQEISKLFNIHIAELNQWLDSPDGQHSKAYFEAKRKFLQTSTQLEKKSILERTNMLVTAHRNLLNSIEKVIESFTVLVGGGFSIENAYLPNIFFDKLNLSNWSFINCDLRGSSFRNSECNKITFKNCLLDQARFDSARLNDAVFSGKTSCQNTSFKTAILVRCTFQSCDAKKAKFTGAKIQEAKFSGESEDEKADFNGAKFINSVGKKTVFKNIRLQGADFSGGGTILNEAKFHSAELDGAKLNSLQARRSEFKDSKFAGNDFQNADFNEATFSTVSFQKVTSFTGSKFAGATLTDTDFDNESEAFSQYIDQSK</sequence>
<dbReference type="Pfam" id="PF00805">
    <property type="entry name" value="Pentapeptide"/>
    <property type="match status" value="1"/>
</dbReference>
<name>I4HFW4_MICAE</name>
<protein>
    <recommendedName>
        <fullName evidence="6">Pentapeptide repeat protein</fullName>
    </recommendedName>
</protein>
<dbReference type="HOGENOM" id="CLU_511732_0_0_3"/>
<keyword evidence="3" id="KW-0732">Signal</keyword>
<accession>I4HFW4</accession>
<dbReference type="PANTHER" id="PTHR47485:SF1">
    <property type="entry name" value="THYLAKOID LUMENAL 17.4 KDA PROTEIN, CHLOROPLASTIC"/>
    <property type="match status" value="1"/>
</dbReference>
<feature type="chain" id="PRO_5003690442" description="Pentapeptide repeat protein" evidence="3">
    <location>
        <begin position="29"/>
        <end position="532"/>
    </location>
</feature>
<keyword evidence="2" id="KW-0175">Coiled coil</keyword>
<evidence type="ECO:0008006" key="6">
    <source>
        <dbReference type="Google" id="ProtNLM"/>
    </source>
</evidence>
<evidence type="ECO:0000256" key="2">
    <source>
        <dbReference type="SAM" id="Coils"/>
    </source>
</evidence>
<dbReference type="Proteomes" id="UP000005291">
    <property type="component" value="Unassembled WGS sequence"/>
</dbReference>
<dbReference type="PANTHER" id="PTHR47485">
    <property type="entry name" value="THYLAKOID LUMENAL 17.4 KDA PROTEIN, CHLOROPLASTIC"/>
    <property type="match status" value="1"/>
</dbReference>
<keyword evidence="1" id="KW-0677">Repeat</keyword>
<evidence type="ECO:0000313" key="4">
    <source>
        <dbReference type="EMBL" id="CCI20938.1"/>
    </source>
</evidence>
<dbReference type="AlphaFoldDB" id="I4HFW4"/>
<dbReference type="SUPFAM" id="SSF141571">
    <property type="entry name" value="Pentapeptide repeat-like"/>
    <property type="match status" value="2"/>
</dbReference>
<gene>
    <name evidence="4" type="ORF">MICAG_1160020</name>
</gene>
<comment type="caution">
    <text evidence="4">The sequence shown here is derived from an EMBL/GenBank/DDBJ whole genome shotgun (WGS) entry which is preliminary data.</text>
</comment>
<reference evidence="4 5" key="1">
    <citation type="submission" date="2012-04" db="EMBL/GenBank/DDBJ databases">
        <authorList>
            <person name="Genoscope - CEA"/>
        </authorList>
    </citation>
    <scope>NUCLEOTIDE SEQUENCE [LARGE SCALE GENOMIC DNA]</scope>
    <source>
        <strain evidence="4 5">9808</strain>
    </source>
</reference>
<feature type="signal peptide" evidence="3">
    <location>
        <begin position="1"/>
        <end position="28"/>
    </location>
</feature>
<dbReference type="EMBL" id="CAIN01000020">
    <property type="protein sequence ID" value="CCI20938.1"/>
    <property type="molecule type" value="Genomic_DNA"/>
</dbReference>
<organism evidence="4 5">
    <name type="scientific">Microcystis aeruginosa PCC 9808</name>
    <dbReference type="NCBI Taxonomy" id="1160284"/>
    <lineage>
        <taxon>Bacteria</taxon>
        <taxon>Bacillati</taxon>
        <taxon>Cyanobacteriota</taxon>
        <taxon>Cyanophyceae</taxon>
        <taxon>Oscillatoriophycideae</taxon>
        <taxon>Chroococcales</taxon>
        <taxon>Microcystaceae</taxon>
        <taxon>Microcystis</taxon>
    </lineage>
</organism>